<sequence>MDRREEIRERFGDLLDEETMEMLANYEVVSFTKIAEIKPGRVNVRGRISGIGDPEIAREIYISDETGRIRVLVSKEVYFQADIGKEIEIYNGFAKEGKKGIEVHANKFSIVRFLE</sequence>
<dbReference type="AlphaFoldDB" id="A0A7J3M0P6"/>
<gene>
    <name evidence="2" type="ORF">ENT52_00995</name>
</gene>
<proteinExistence type="predicted"/>
<dbReference type="EMBL" id="DSYZ01000023">
    <property type="protein sequence ID" value="HGT82298.1"/>
    <property type="molecule type" value="Genomic_DNA"/>
</dbReference>
<dbReference type="GO" id="GO:0003676">
    <property type="term" value="F:nucleic acid binding"/>
    <property type="evidence" value="ECO:0007669"/>
    <property type="project" value="InterPro"/>
</dbReference>
<reference evidence="2" key="1">
    <citation type="journal article" date="2020" name="mSystems">
        <title>Genome- and Community-Level Interaction Insights into Carbon Utilization and Element Cycling Functions of Hydrothermarchaeota in Hydrothermal Sediment.</title>
        <authorList>
            <person name="Zhou Z."/>
            <person name="Liu Y."/>
            <person name="Xu W."/>
            <person name="Pan J."/>
            <person name="Luo Z.H."/>
            <person name="Li M."/>
        </authorList>
    </citation>
    <scope>NUCLEOTIDE SEQUENCE [LARGE SCALE GENOMIC DNA]</scope>
    <source>
        <strain evidence="2">SpSt-587</strain>
    </source>
</reference>
<organism evidence="2">
    <name type="scientific">Archaeoglobus fulgidus</name>
    <dbReference type="NCBI Taxonomy" id="2234"/>
    <lineage>
        <taxon>Archaea</taxon>
        <taxon>Methanobacteriati</taxon>
        <taxon>Methanobacteriota</taxon>
        <taxon>Archaeoglobi</taxon>
        <taxon>Archaeoglobales</taxon>
        <taxon>Archaeoglobaceae</taxon>
        <taxon>Archaeoglobus</taxon>
    </lineage>
</organism>
<dbReference type="InterPro" id="IPR012340">
    <property type="entry name" value="NA-bd_OB-fold"/>
</dbReference>
<dbReference type="SUPFAM" id="SSF50249">
    <property type="entry name" value="Nucleic acid-binding proteins"/>
    <property type="match status" value="1"/>
</dbReference>
<dbReference type="InterPro" id="IPR004365">
    <property type="entry name" value="NA-bd_OB_tRNA"/>
</dbReference>
<dbReference type="Pfam" id="PF01336">
    <property type="entry name" value="tRNA_anti-codon"/>
    <property type="match status" value="1"/>
</dbReference>
<protein>
    <recommendedName>
        <fullName evidence="1">OB domain-containing protein</fullName>
    </recommendedName>
</protein>
<evidence type="ECO:0000259" key="1">
    <source>
        <dbReference type="Pfam" id="PF01336"/>
    </source>
</evidence>
<evidence type="ECO:0000313" key="2">
    <source>
        <dbReference type="EMBL" id="HGT82298.1"/>
    </source>
</evidence>
<accession>A0A7J3M0P6</accession>
<name>A0A7J3M0P6_ARCFL</name>
<comment type="caution">
    <text evidence="2">The sequence shown here is derived from an EMBL/GenBank/DDBJ whole genome shotgun (WGS) entry which is preliminary data.</text>
</comment>
<dbReference type="Gene3D" id="2.40.50.140">
    <property type="entry name" value="Nucleic acid-binding proteins"/>
    <property type="match status" value="1"/>
</dbReference>
<feature type="domain" description="OB" evidence="1">
    <location>
        <begin position="42"/>
        <end position="110"/>
    </location>
</feature>